<feature type="compositionally biased region" description="Low complexity" evidence="6">
    <location>
        <begin position="109"/>
        <end position="119"/>
    </location>
</feature>
<dbReference type="GO" id="GO:0006952">
    <property type="term" value="P:defense response"/>
    <property type="evidence" value="ECO:0007669"/>
    <property type="project" value="UniProtKB-KW"/>
</dbReference>
<reference evidence="9 10" key="1">
    <citation type="journal article" date="2022" name="Cell">
        <title>Repeat-based holocentromeres influence genome architecture and karyotype evolution.</title>
        <authorList>
            <person name="Hofstatter P.G."/>
            <person name="Thangavel G."/>
            <person name="Lux T."/>
            <person name="Neumann P."/>
            <person name="Vondrak T."/>
            <person name="Novak P."/>
            <person name="Zhang M."/>
            <person name="Costa L."/>
            <person name="Castellani M."/>
            <person name="Scott A."/>
            <person name="Toegelov H."/>
            <person name="Fuchs J."/>
            <person name="Mata-Sucre Y."/>
            <person name="Dias Y."/>
            <person name="Vanzela A.L.L."/>
            <person name="Huettel B."/>
            <person name="Almeida C.C.S."/>
            <person name="Simkova H."/>
            <person name="Souza G."/>
            <person name="Pedrosa-Harand A."/>
            <person name="Macas J."/>
            <person name="Mayer K.F.X."/>
            <person name="Houben A."/>
            <person name="Marques A."/>
        </authorList>
    </citation>
    <scope>NUCLEOTIDE SEQUENCE [LARGE SCALE GENOMIC DNA]</scope>
    <source>
        <strain evidence="9">RhyTen1mFocal</strain>
    </source>
</reference>
<feature type="compositionally biased region" description="Polar residues" evidence="6">
    <location>
        <begin position="183"/>
        <end position="193"/>
    </location>
</feature>
<keyword evidence="7" id="KW-0472">Membrane</keyword>
<keyword evidence="3" id="KW-0611">Plant defense</keyword>
<feature type="domain" description="SHSP" evidence="8">
    <location>
        <begin position="12"/>
        <end position="116"/>
    </location>
</feature>
<evidence type="ECO:0000259" key="8">
    <source>
        <dbReference type="PROSITE" id="PS01031"/>
    </source>
</evidence>
<keyword evidence="2" id="KW-1003">Cell membrane</keyword>
<name>A0AAD5ZQW4_9POAL</name>
<dbReference type="InterPro" id="IPR002068">
    <property type="entry name" value="A-crystallin/Hsp20_dom"/>
</dbReference>
<dbReference type="PANTHER" id="PTHR43670">
    <property type="entry name" value="HEAT SHOCK PROTEIN 26"/>
    <property type="match status" value="1"/>
</dbReference>
<evidence type="ECO:0000256" key="5">
    <source>
        <dbReference type="RuleBase" id="RU003616"/>
    </source>
</evidence>
<protein>
    <recommendedName>
        <fullName evidence="8">SHSP domain-containing protein</fullName>
    </recommendedName>
</protein>
<evidence type="ECO:0000313" key="9">
    <source>
        <dbReference type="EMBL" id="KAJ3702424.1"/>
    </source>
</evidence>
<dbReference type="PANTHER" id="PTHR43670:SF114">
    <property type="entry name" value="OS05G0592000 PROTEIN"/>
    <property type="match status" value="1"/>
</dbReference>
<dbReference type="AlphaFoldDB" id="A0AAD5ZQW4"/>
<organism evidence="9 10">
    <name type="scientific">Rhynchospora tenuis</name>
    <dbReference type="NCBI Taxonomy" id="198213"/>
    <lineage>
        <taxon>Eukaryota</taxon>
        <taxon>Viridiplantae</taxon>
        <taxon>Streptophyta</taxon>
        <taxon>Embryophyta</taxon>
        <taxon>Tracheophyta</taxon>
        <taxon>Spermatophyta</taxon>
        <taxon>Magnoliopsida</taxon>
        <taxon>Liliopsida</taxon>
        <taxon>Poales</taxon>
        <taxon>Cyperaceae</taxon>
        <taxon>Cyperoideae</taxon>
        <taxon>Rhynchosporeae</taxon>
        <taxon>Rhynchospora</taxon>
    </lineage>
</organism>
<dbReference type="Pfam" id="PF00011">
    <property type="entry name" value="HSP20"/>
    <property type="match status" value="1"/>
</dbReference>
<dbReference type="Gene3D" id="2.60.40.790">
    <property type="match status" value="1"/>
</dbReference>
<evidence type="ECO:0000256" key="2">
    <source>
        <dbReference type="ARBA" id="ARBA00022475"/>
    </source>
</evidence>
<feature type="compositionally biased region" description="Basic and acidic residues" evidence="6">
    <location>
        <begin position="140"/>
        <end position="162"/>
    </location>
</feature>
<dbReference type="EMBL" id="JAMRDG010000001">
    <property type="protein sequence ID" value="KAJ3702424.1"/>
    <property type="molecule type" value="Genomic_DNA"/>
</dbReference>
<evidence type="ECO:0000256" key="3">
    <source>
        <dbReference type="ARBA" id="ARBA00022821"/>
    </source>
</evidence>
<gene>
    <name evidence="9" type="ORF">LUZ61_006129</name>
</gene>
<comment type="caution">
    <text evidence="9">The sequence shown here is derived from an EMBL/GenBank/DDBJ whole genome shotgun (WGS) entry which is preliminary data.</text>
</comment>
<keyword evidence="10" id="KW-1185">Reference proteome</keyword>
<feature type="transmembrane region" description="Helical" evidence="7">
    <location>
        <begin position="222"/>
        <end position="241"/>
    </location>
</feature>
<dbReference type="InterPro" id="IPR008978">
    <property type="entry name" value="HSP20-like_chaperone"/>
</dbReference>
<dbReference type="GO" id="GO:0034605">
    <property type="term" value="P:cellular response to heat"/>
    <property type="evidence" value="ECO:0007669"/>
    <property type="project" value="TreeGrafter"/>
</dbReference>
<feature type="region of interest" description="Disordered" evidence="6">
    <location>
        <begin position="101"/>
        <end position="199"/>
    </location>
</feature>
<accession>A0AAD5ZQW4</accession>
<evidence type="ECO:0000313" key="10">
    <source>
        <dbReference type="Proteomes" id="UP001210211"/>
    </source>
</evidence>
<evidence type="ECO:0000256" key="6">
    <source>
        <dbReference type="SAM" id="MobiDB-lite"/>
    </source>
</evidence>
<evidence type="ECO:0000256" key="7">
    <source>
        <dbReference type="SAM" id="Phobius"/>
    </source>
</evidence>
<dbReference type="PROSITE" id="PS01031">
    <property type="entry name" value="SHSP"/>
    <property type="match status" value="1"/>
</dbReference>
<dbReference type="Proteomes" id="UP001210211">
    <property type="component" value="Unassembled WGS sequence"/>
</dbReference>
<dbReference type="GO" id="GO:0005886">
    <property type="term" value="C:plasma membrane"/>
    <property type="evidence" value="ECO:0007669"/>
    <property type="project" value="UniProtKB-SubCell"/>
</dbReference>
<dbReference type="SUPFAM" id="SSF49764">
    <property type="entry name" value="HSP20-like chaperones"/>
    <property type="match status" value="1"/>
</dbReference>
<evidence type="ECO:0000256" key="4">
    <source>
        <dbReference type="PROSITE-ProRule" id="PRU00285"/>
    </source>
</evidence>
<evidence type="ECO:0000256" key="1">
    <source>
        <dbReference type="ARBA" id="ARBA00004162"/>
    </source>
</evidence>
<proteinExistence type="inferred from homology"/>
<dbReference type="CDD" id="cd06464">
    <property type="entry name" value="ACD_sHsps-like"/>
    <property type="match status" value="1"/>
</dbReference>
<keyword evidence="7" id="KW-1133">Transmembrane helix</keyword>
<sequence length="262" mass="29009">MDARPGPAAGQRIYEEFVPSHDLAEGERADTLMIDVTGFKKEQIKVMIDNYGKLRVTGERPQGDNRWIRFRKDFQIPEDCNTTAIRAKFENGRVNITLPKLVVDPVPPQDQTTQTTTQDKPAVTEPKLPSAAQNGQSEKVSGEQREEKRSEPAPVDTQKKVEDEEANQTNKDAKGTGNAVSEPESTTMPQSEISAPVEPKLSTRLQTFKQKMLGNAYDSRKAICSAFTILVFSVGVGLIVYNLNNNTVEHSGALQLVENYMG</sequence>
<keyword evidence="7" id="KW-0812">Transmembrane</keyword>
<comment type="similarity">
    <text evidence="4 5">Belongs to the small heat shock protein (HSP20) family.</text>
</comment>
<comment type="subcellular location">
    <subcellularLocation>
        <location evidence="1">Cell membrane</location>
        <topology evidence="1">Single-pass membrane protein</topology>
    </subcellularLocation>
</comment>